<evidence type="ECO:0000256" key="2">
    <source>
        <dbReference type="ARBA" id="ARBA00003213"/>
    </source>
</evidence>
<keyword evidence="15" id="KW-1185">Reference proteome</keyword>
<dbReference type="RefSeq" id="WP_183612734.1">
    <property type="nucleotide sequence ID" value="NZ_JACICY010000003.1"/>
</dbReference>
<evidence type="ECO:0000256" key="13">
    <source>
        <dbReference type="RuleBase" id="RU003785"/>
    </source>
</evidence>
<dbReference type="NCBIfam" id="TIGR00174">
    <property type="entry name" value="miaA"/>
    <property type="match status" value="1"/>
</dbReference>
<dbReference type="GO" id="GO:0052381">
    <property type="term" value="F:tRNA dimethylallyltransferase activity"/>
    <property type="evidence" value="ECO:0007669"/>
    <property type="project" value="UniProtKB-UniRule"/>
</dbReference>
<feature type="binding site" evidence="10">
    <location>
        <begin position="28"/>
        <end position="33"/>
    </location>
    <ligand>
        <name>substrate</name>
    </ligand>
</feature>
<comment type="caution">
    <text evidence="14">The sequence shown here is derived from an EMBL/GenBank/DDBJ whole genome shotgun (WGS) entry which is preliminary data.</text>
</comment>
<comment type="caution">
    <text evidence="10">Lacks conserved residue(s) required for the propagation of feature annotation.</text>
</comment>
<evidence type="ECO:0000256" key="4">
    <source>
        <dbReference type="ARBA" id="ARBA00022679"/>
    </source>
</evidence>
<evidence type="ECO:0000256" key="12">
    <source>
        <dbReference type="RuleBase" id="RU003784"/>
    </source>
</evidence>
<evidence type="ECO:0000256" key="1">
    <source>
        <dbReference type="ARBA" id="ARBA00001946"/>
    </source>
</evidence>
<dbReference type="PANTHER" id="PTHR11088">
    <property type="entry name" value="TRNA DIMETHYLALLYLTRANSFERASE"/>
    <property type="match status" value="1"/>
</dbReference>
<comment type="similarity">
    <text evidence="3 10 13">Belongs to the IPP transferase family.</text>
</comment>
<comment type="catalytic activity">
    <reaction evidence="9 10 11">
        <text>adenosine(37) in tRNA + dimethylallyl diphosphate = N(6)-dimethylallyladenosine(37) in tRNA + diphosphate</text>
        <dbReference type="Rhea" id="RHEA:26482"/>
        <dbReference type="Rhea" id="RHEA-COMP:10162"/>
        <dbReference type="Rhea" id="RHEA-COMP:10375"/>
        <dbReference type="ChEBI" id="CHEBI:33019"/>
        <dbReference type="ChEBI" id="CHEBI:57623"/>
        <dbReference type="ChEBI" id="CHEBI:74411"/>
        <dbReference type="ChEBI" id="CHEBI:74415"/>
        <dbReference type="EC" id="2.5.1.75"/>
    </reaction>
</comment>
<dbReference type="InterPro" id="IPR039657">
    <property type="entry name" value="Dimethylallyltransferase"/>
</dbReference>
<proteinExistence type="inferred from homology"/>
<comment type="subunit">
    <text evidence="10">Monomer.</text>
</comment>
<dbReference type="Gene3D" id="3.40.50.300">
    <property type="entry name" value="P-loop containing nucleotide triphosphate hydrolases"/>
    <property type="match status" value="1"/>
</dbReference>
<feature type="region of interest" description="Interaction with substrate tRNA" evidence="10">
    <location>
        <begin position="56"/>
        <end position="59"/>
    </location>
</feature>
<dbReference type="Pfam" id="PF01715">
    <property type="entry name" value="IPPT"/>
    <property type="match status" value="1"/>
</dbReference>
<protein>
    <recommendedName>
        <fullName evidence="10">tRNA dimethylallyltransferase</fullName>
        <ecNumber evidence="10">2.5.1.75</ecNumber>
    </recommendedName>
    <alternativeName>
        <fullName evidence="10">Dimethylallyl diphosphate:tRNA dimethylallyltransferase</fullName>
        <shortName evidence="10">DMAPP:tRNA dimethylallyltransferase</shortName>
        <shortName evidence="10">DMATase</shortName>
    </alternativeName>
    <alternativeName>
        <fullName evidence="10">Isopentenyl-diphosphate:tRNA isopentenyltransferase</fullName>
        <shortName evidence="10">IPP transferase</shortName>
        <shortName evidence="10">IPPT</shortName>
        <shortName evidence="10">IPTase</shortName>
    </alternativeName>
</protein>
<feature type="binding site" evidence="10">
    <location>
        <begin position="26"/>
        <end position="33"/>
    </location>
    <ligand>
        <name>ATP</name>
        <dbReference type="ChEBI" id="CHEBI:30616"/>
    </ligand>
</feature>
<dbReference type="GO" id="GO:0005524">
    <property type="term" value="F:ATP binding"/>
    <property type="evidence" value="ECO:0007669"/>
    <property type="project" value="UniProtKB-UniRule"/>
</dbReference>
<comment type="cofactor">
    <cofactor evidence="1 10">
        <name>Mg(2+)</name>
        <dbReference type="ChEBI" id="CHEBI:18420"/>
    </cofactor>
</comment>
<dbReference type="AlphaFoldDB" id="A0A7W5ZVW3"/>
<dbReference type="HAMAP" id="MF_00185">
    <property type="entry name" value="IPP_trans"/>
    <property type="match status" value="1"/>
</dbReference>
<feature type="region of interest" description="Interaction with substrate tRNA" evidence="10">
    <location>
        <begin position="176"/>
        <end position="180"/>
    </location>
</feature>
<comment type="function">
    <text evidence="2 10 12">Catalyzes the transfer of a dimethylallyl group onto the adenine at position 37 in tRNAs that read codons beginning with uridine, leading to the formation of N6-(dimethylallyl)adenosine (i(6)A).</text>
</comment>
<accession>A0A7W5ZVW3</accession>
<feature type="site" description="Interaction with substrate tRNA" evidence="10">
    <location>
        <position position="144"/>
    </location>
</feature>
<reference evidence="14 15" key="1">
    <citation type="submission" date="2020-08" db="EMBL/GenBank/DDBJ databases">
        <title>Genomic Encyclopedia of Type Strains, Phase IV (KMG-IV): sequencing the most valuable type-strain genomes for metagenomic binning, comparative biology and taxonomic classification.</title>
        <authorList>
            <person name="Goeker M."/>
        </authorList>
    </citation>
    <scope>NUCLEOTIDE SEQUENCE [LARGE SCALE GENOMIC DNA]</scope>
    <source>
        <strain evidence="14 15">DSM 14552</strain>
    </source>
</reference>
<dbReference type="EC" id="2.5.1.75" evidence="10"/>
<evidence type="ECO:0000256" key="5">
    <source>
        <dbReference type="ARBA" id="ARBA00022694"/>
    </source>
</evidence>
<keyword evidence="5 10" id="KW-0819">tRNA processing</keyword>
<evidence type="ECO:0000256" key="8">
    <source>
        <dbReference type="ARBA" id="ARBA00022842"/>
    </source>
</evidence>
<dbReference type="PANTHER" id="PTHR11088:SF60">
    <property type="entry name" value="TRNA DIMETHYLALLYLTRANSFERASE"/>
    <property type="match status" value="1"/>
</dbReference>
<feature type="site" description="Interaction with substrate tRNA" evidence="10">
    <location>
        <position position="122"/>
    </location>
</feature>
<evidence type="ECO:0000256" key="10">
    <source>
        <dbReference type="HAMAP-Rule" id="MF_00185"/>
    </source>
</evidence>
<name>A0A7W5ZVW3_9SPHN</name>
<evidence type="ECO:0000256" key="9">
    <source>
        <dbReference type="ARBA" id="ARBA00049563"/>
    </source>
</evidence>
<evidence type="ECO:0000256" key="6">
    <source>
        <dbReference type="ARBA" id="ARBA00022741"/>
    </source>
</evidence>
<gene>
    <name evidence="10" type="primary">miaA</name>
    <name evidence="14" type="ORF">GGQ88_001737</name>
</gene>
<evidence type="ECO:0000256" key="7">
    <source>
        <dbReference type="ARBA" id="ARBA00022840"/>
    </source>
</evidence>
<keyword evidence="4 10" id="KW-0808">Transferase</keyword>
<sequence length="324" mass="34830">MINGNSFESENVSPSAQRPRLALIAGPTASGKSDLAVKLAQHVIAQGQQAVIINADSAQVYADLRVLSARPSDEEMHGVPHLLFGAWDGAQACSAADWAAAAKRDIAAAHARGALPILVGGTGLYIRTLLDGIAPVPEIDPDIRAAVRAMPLDRAYAALQTEDPARAALLAPADAQRITRALEVVRSTAHPLSHWQQRLSGGIAASVDLAPLILLPDRAWLYRRCDLRFETMWHGGALAEVETLLARNLPADAPVMRAIGVPEIAKYLRGDLSSADAIAAGQQATRRYAKRQYTWSNNQSPSGWPRLTYENSIELDHVVSLLRS</sequence>
<dbReference type="InterPro" id="IPR027417">
    <property type="entry name" value="P-loop_NTPase"/>
</dbReference>
<keyword evidence="7 10" id="KW-0067">ATP-binding</keyword>
<dbReference type="Proteomes" id="UP000562395">
    <property type="component" value="Unassembled WGS sequence"/>
</dbReference>
<evidence type="ECO:0000313" key="14">
    <source>
        <dbReference type="EMBL" id="MBB3860471.1"/>
    </source>
</evidence>
<organism evidence="14 15">
    <name type="scientific">Novosphingobium hassiacum</name>
    <dbReference type="NCBI Taxonomy" id="173676"/>
    <lineage>
        <taxon>Bacteria</taxon>
        <taxon>Pseudomonadati</taxon>
        <taxon>Pseudomonadota</taxon>
        <taxon>Alphaproteobacteria</taxon>
        <taxon>Sphingomonadales</taxon>
        <taxon>Sphingomonadaceae</taxon>
        <taxon>Novosphingobium</taxon>
    </lineage>
</organism>
<keyword evidence="8 10" id="KW-0460">Magnesium</keyword>
<dbReference type="SUPFAM" id="SSF52540">
    <property type="entry name" value="P-loop containing nucleoside triphosphate hydrolases"/>
    <property type="match status" value="2"/>
</dbReference>
<dbReference type="EMBL" id="JACICY010000003">
    <property type="protein sequence ID" value="MBB3860471.1"/>
    <property type="molecule type" value="Genomic_DNA"/>
</dbReference>
<evidence type="ECO:0000256" key="3">
    <source>
        <dbReference type="ARBA" id="ARBA00005842"/>
    </source>
</evidence>
<keyword evidence="6 10" id="KW-0547">Nucleotide-binding</keyword>
<evidence type="ECO:0000256" key="11">
    <source>
        <dbReference type="RuleBase" id="RU003783"/>
    </source>
</evidence>
<evidence type="ECO:0000313" key="15">
    <source>
        <dbReference type="Proteomes" id="UP000562395"/>
    </source>
</evidence>
<dbReference type="Gene3D" id="1.10.20.140">
    <property type="match status" value="1"/>
</dbReference>
<dbReference type="InterPro" id="IPR018022">
    <property type="entry name" value="IPT"/>
</dbReference>
<dbReference type="GO" id="GO:0006400">
    <property type="term" value="P:tRNA modification"/>
    <property type="evidence" value="ECO:0007669"/>
    <property type="project" value="TreeGrafter"/>
</dbReference>